<dbReference type="InterPro" id="IPR000281">
    <property type="entry name" value="HTH_RpiR"/>
</dbReference>
<dbReference type="GO" id="GO:1901135">
    <property type="term" value="P:carbohydrate derivative metabolic process"/>
    <property type="evidence" value="ECO:0007669"/>
    <property type="project" value="InterPro"/>
</dbReference>
<comment type="caution">
    <text evidence="2">The sequence shown here is derived from an EMBL/GenBank/DDBJ whole genome shotgun (WGS) entry which is preliminary data.</text>
</comment>
<dbReference type="GO" id="GO:0003677">
    <property type="term" value="F:DNA binding"/>
    <property type="evidence" value="ECO:0007669"/>
    <property type="project" value="InterPro"/>
</dbReference>
<dbReference type="Pfam" id="PF01418">
    <property type="entry name" value="HTH_6"/>
    <property type="match status" value="1"/>
</dbReference>
<dbReference type="SUPFAM" id="SSF53697">
    <property type="entry name" value="SIS domain"/>
    <property type="match status" value="1"/>
</dbReference>
<dbReference type="Proteomes" id="UP000823904">
    <property type="component" value="Unassembled WGS sequence"/>
</dbReference>
<dbReference type="AlphaFoldDB" id="A0A9D2PFZ2"/>
<sequence>MIINKLNVLLNSTQINQIDYTITRYIKIHIMEMESITIRELADACFVSQAMISKYCRKLGYDNFKHLKDECREYIRMRRSNHDLFLFQNYSLEECSKKYVEQISELYGQILAQLDFAALEKLVDNILKCHCLFLYGKDYDQVLCRHMQYRLDIYGVTVVVVDESMVKSYVIKPNSMVLIFYNSELMKKPQLVSKLIRENQRVWFVTEEPIQGKEDVSVLINGTGSRYGNQLIADIMLNRIEQKLRSRKNS</sequence>
<reference evidence="2" key="1">
    <citation type="journal article" date="2021" name="PeerJ">
        <title>Extensive microbial diversity within the chicken gut microbiome revealed by metagenomics and culture.</title>
        <authorList>
            <person name="Gilroy R."/>
            <person name="Ravi A."/>
            <person name="Getino M."/>
            <person name="Pursley I."/>
            <person name="Horton D.L."/>
            <person name="Alikhan N.F."/>
            <person name="Baker D."/>
            <person name="Gharbi K."/>
            <person name="Hall N."/>
            <person name="Watson M."/>
            <person name="Adriaenssens E.M."/>
            <person name="Foster-Nyarko E."/>
            <person name="Jarju S."/>
            <person name="Secka A."/>
            <person name="Antonio M."/>
            <person name="Oren A."/>
            <person name="Chaudhuri R.R."/>
            <person name="La Ragione R."/>
            <person name="Hildebrand F."/>
            <person name="Pallen M.J."/>
        </authorList>
    </citation>
    <scope>NUCLEOTIDE SEQUENCE</scope>
    <source>
        <strain evidence="2">ChiSjej3B21-8574</strain>
    </source>
</reference>
<dbReference type="GO" id="GO:0097367">
    <property type="term" value="F:carbohydrate derivative binding"/>
    <property type="evidence" value="ECO:0007669"/>
    <property type="project" value="InterPro"/>
</dbReference>
<dbReference type="GO" id="GO:0003700">
    <property type="term" value="F:DNA-binding transcription factor activity"/>
    <property type="evidence" value="ECO:0007669"/>
    <property type="project" value="InterPro"/>
</dbReference>
<dbReference type="PANTHER" id="PTHR30514:SF21">
    <property type="entry name" value="RPIR-FAMILY TRANSCRIPTIONAL REGULATOR"/>
    <property type="match status" value="1"/>
</dbReference>
<gene>
    <name evidence="2" type="ORF">H9754_01430</name>
</gene>
<dbReference type="Gene3D" id="1.10.10.10">
    <property type="entry name" value="Winged helix-like DNA-binding domain superfamily/Winged helix DNA-binding domain"/>
    <property type="match status" value="1"/>
</dbReference>
<evidence type="ECO:0000313" key="3">
    <source>
        <dbReference type="Proteomes" id="UP000823904"/>
    </source>
</evidence>
<dbReference type="PROSITE" id="PS51071">
    <property type="entry name" value="HTH_RPIR"/>
    <property type="match status" value="1"/>
</dbReference>
<accession>A0A9D2PFZ2</accession>
<evidence type="ECO:0000313" key="2">
    <source>
        <dbReference type="EMBL" id="HJC49237.1"/>
    </source>
</evidence>
<organism evidence="2 3">
    <name type="scientific">Candidatus Anaerostipes avistercoris</name>
    <dbReference type="NCBI Taxonomy" id="2838462"/>
    <lineage>
        <taxon>Bacteria</taxon>
        <taxon>Bacillati</taxon>
        <taxon>Bacillota</taxon>
        <taxon>Clostridia</taxon>
        <taxon>Lachnospirales</taxon>
        <taxon>Lachnospiraceae</taxon>
        <taxon>Anaerostipes</taxon>
    </lineage>
</organism>
<protein>
    <recommendedName>
        <fullName evidence="1">HTH rpiR-type domain-containing protein</fullName>
    </recommendedName>
</protein>
<evidence type="ECO:0000259" key="1">
    <source>
        <dbReference type="PROSITE" id="PS51071"/>
    </source>
</evidence>
<dbReference type="PANTHER" id="PTHR30514">
    <property type="entry name" value="GLUCOKINASE"/>
    <property type="match status" value="1"/>
</dbReference>
<dbReference type="InterPro" id="IPR046348">
    <property type="entry name" value="SIS_dom_sf"/>
</dbReference>
<dbReference type="SUPFAM" id="SSF46689">
    <property type="entry name" value="Homeodomain-like"/>
    <property type="match status" value="1"/>
</dbReference>
<proteinExistence type="predicted"/>
<dbReference type="InterPro" id="IPR036388">
    <property type="entry name" value="WH-like_DNA-bd_sf"/>
</dbReference>
<dbReference type="Gene3D" id="3.40.50.10490">
    <property type="entry name" value="Glucose-6-phosphate isomerase like protein, domain 1"/>
    <property type="match status" value="1"/>
</dbReference>
<name>A0A9D2PFZ2_9FIRM</name>
<reference evidence="2" key="2">
    <citation type="submission" date="2021-04" db="EMBL/GenBank/DDBJ databases">
        <authorList>
            <person name="Gilroy R."/>
        </authorList>
    </citation>
    <scope>NUCLEOTIDE SEQUENCE</scope>
    <source>
        <strain evidence="2">ChiSjej3B21-8574</strain>
    </source>
</reference>
<dbReference type="InterPro" id="IPR009057">
    <property type="entry name" value="Homeodomain-like_sf"/>
</dbReference>
<dbReference type="InterPro" id="IPR047640">
    <property type="entry name" value="RpiR-like"/>
</dbReference>
<dbReference type="EMBL" id="DWWD01000007">
    <property type="protein sequence ID" value="HJC49237.1"/>
    <property type="molecule type" value="Genomic_DNA"/>
</dbReference>
<feature type="domain" description="HTH rpiR-type" evidence="1">
    <location>
        <begin position="2"/>
        <end position="78"/>
    </location>
</feature>